<dbReference type="Gene3D" id="3.40.50.2000">
    <property type="entry name" value="Glycogen Phosphorylase B"/>
    <property type="match status" value="2"/>
</dbReference>
<dbReference type="PANTHER" id="PTHR46401:SF8">
    <property type="entry name" value="BLL6006 PROTEIN"/>
    <property type="match status" value="1"/>
</dbReference>
<feature type="domain" description="Glycosyl transferase family 1" evidence="1">
    <location>
        <begin position="237"/>
        <end position="397"/>
    </location>
</feature>
<sequence length="428" mass="49875">MRIGVVPFLDRQGGGIYQYTVTMLQALLIIKKDGFSDEFIIFSTNSNHPLIIELRKQDFQIISLEPSSIKEKLKHVIKTNIDEKWIFNTYSYLTGLSRIRHKKIDLNSIKRRDKIRNHFLSYKTDLIIYTAPTSLSFEVNIPYVMPIHDLQHRLQPEFPEVSADGEFEEREYLYSNGIKQATMILAESEVGKEDIIRFYDKDKKLNRNKIKILPYIPSFVDIKNNDEVGIKVREKFHLPKRYLFYPAAFWPHKNHLRIIKALDVINDKYKCKIPIVFCGSYIGKYRKESYDEVRETAKKFSIETYYLDYVKDSDLVGLYTGAEALVMPTFFGPTNIPVIEAWVVGCPVITSDIRGIREQVGDAALLVDPKNEKDIARGIYKLWTDGKLRKNLISKGKMKVKSYSFDDYCRRLQSLIDEAKACIEYNNK</sequence>
<gene>
    <name evidence="2" type="ORF">COV53_03785</name>
</gene>
<dbReference type="AlphaFoldDB" id="A0A2H0NHD7"/>
<evidence type="ECO:0000259" key="1">
    <source>
        <dbReference type="Pfam" id="PF00534"/>
    </source>
</evidence>
<proteinExistence type="predicted"/>
<name>A0A2H0NHD7_9BACT</name>
<dbReference type="EMBL" id="PCWS01000085">
    <property type="protein sequence ID" value="PIR08290.1"/>
    <property type="molecule type" value="Genomic_DNA"/>
</dbReference>
<evidence type="ECO:0000313" key="2">
    <source>
        <dbReference type="EMBL" id="PIR08290.1"/>
    </source>
</evidence>
<comment type="caution">
    <text evidence="2">The sequence shown here is derived from an EMBL/GenBank/DDBJ whole genome shotgun (WGS) entry which is preliminary data.</text>
</comment>
<dbReference type="PANTHER" id="PTHR46401">
    <property type="entry name" value="GLYCOSYLTRANSFERASE WBBK-RELATED"/>
    <property type="match status" value="1"/>
</dbReference>
<accession>A0A2H0NHD7</accession>
<dbReference type="CDD" id="cd03809">
    <property type="entry name" value="GT4_MtfB-like"/>
    <property type="match status" value="1"/>
</dbReference>
<dbReference type="Proteomes" id="UP000230707">
    <property type="component" value="Unassembled WGS sequence"/>
</dbReference>
<dbReference type="InterPro" id="IPR001296">
    <property type="entry name" value="Glyco_trans_1"/>
</dbReference>
<dbReference type="SUPFAM" id="SSF53756">
    <property type="entry name" value="UDP-Glycosyltransferase/glycogen phosphorylase"/>
    <property type="match status" value="1"/>
</dbReference>
<organism evidence="2 3">
    <name type="scientific">Candidatus Gottesmanbacteria bacterium CG11_big_fil_rev_8_21_14_0_20_37_11</name>
    <dbReference type="NCBI Taxonomy" id="1974575"/>
    <lineage>
        <taxon>Bacteria</taxon>
        <taxon>Candidatus Gottesmaniibacteriota</taxon>
    </lineage>
</organism>
<dbReference type="Pfam" id="PF00534">
    <property type="entry name" value="Glycos_transf_1"/>
    <property type="match status" value="1"/>
</dbReference>
<protein>
    <recommendedName>
        <fullName evidence="1">Glycosyl transferase family 1 domain-containing protein</fullName>
    </recommendedName>
</protein>
<evidence type="ECO:0000313" key="3">
    <source>
        <dbReference type="Proteomes" id="UP000230707"/>
    </source>
</evidence>
<dbReference type="GO" id="GO:0016757">
    <property type="term" value="F:glycosyltransferase activity"/>
    <property type="evidence" value="ECO:0007669"/>
    <property type="project" value="InterPro"/>
</dbReference>
<reference evidence="2 3" key="1">
    <citation type="submission" date="2017-09" db="EMBL/GenBank/DDBJ databases">
        <title>Depth-based differentiation of microbial function through sediment-hosted aquifers and enrichment of novel symbionts in the deep terrestrial subsurface.</title>
        <authorList>
            <person name="Probst A.J."/>
            <person name="Ladd B."/>
            <person name="Jarett J.K."/>
            <person name="Geller-Mcgrath D.E."/>
            <person name="Sieber C.M."/>
            <person name="Emerson J.B."/>
            <person name="Anantharaman K."/>
            <person name="Thomas B.C."/>
            <person name="Malmstrom R."/>
            <person name="Stieglmeier M."/>
            <person name="Klingl A."/>
            <person name="Woyke T."/>
            <person name="Ryan C.M."/>
            <person name="Banfield J.F."/>
        </authorList>
    </citation>
    <scope>NUCLEOTIDE SEQUENCE [LARGE SCALE GENOMIC DNA]</scope>
    <source>
        <strain evidence="2">CG11_big_fil_rev_8_21_14_0_20_37_11</strain>
    </source>
</reference>